<evidence type="ECO:0000256" key="1">
    <source>
        <dbReference type="ARBA" id="ARBA00008683"/>
    </source>
</evidence>
<organism evidence="4 5">
    <name type="scientific">Mameliella alba</name>
    <dbReference type="NCBI Taxonomy" id="561184"/>
    <lineage>
        <taxon>Bacteria</taxon>
        <taxon>Pseudomonadati</taxon>
        <taxon>Pseudomonadota</taxon>
        <taxon>Alphaproteobacteria</taxon>
        <taxon>Rhodobacterales</taxon>
        <taxon>Roseobacteraceae</taxon>
        <taxon>Mameliella</taxon>
    </lineage>
</organism>
<evidence type="ECO:0000259" key="3">
    <source>
        <dbReference type="Pfam" id="PF01343"/>
    </source>
</evidence>
<dbReference type="Gene3D" id="3.90.226.10">
    <property type="entry name" value="2-enoyl-CoA Hydratase, Chain A, domain 1"/>
    <property type="match status" value="1"/>
</dbReference>
<dbReference type="OrthoDB" id="266140at2"/>
<dbReference type="Proteomes" id="UP000030960">
    <property type="component" value="Unassembled WGS sequence"/>
</dbReference>
<keyword evidence="5" id="KW-1185">Reference proteome</keyword>
<feature type="region of interest" description="Disordered" evidence="2">
    <location>
        <begin position="407"/>
        <end position="428"/>
    </location>
</feature>
<dbReference type="Pfam" id="PF01343">
    <property type="entry name" value="Peptidase_S49"/>
    <property type="match status" value="1"/>
</dbReference>
<dbReference type="RefSeq" id="WP_052244841.1">
    <property type="nucleotide sequence ID" value="NZ_JSUQ01000027.1"/>
</dbReference>
<evidence type="ECO:0000313" key="5">
    <source>
        <dbReference type="Proteomes" id="UP000030960"/>
    </source>
</evidence>
<keyword evidence="4" id="KW-0645">Protease</keyword>
<evidence type="ECO:0000313" key="4">
    <source>
        <dbReference type="EMBL" id="KHQ50378.1"/>
    </source>
</evidence>
<reference evidence="4 5" key="1">
    <citation type="submission" date="2014-10" db="EMBL/GenBank/DDBJ databases">
        <title>Genome sequence of Ponticoccus sp. strain UMTAT08 isolated from clonal culture of toxic dinoflagellate Alexandrium tamiyavanichii.</title>
        <authorList>
            <person name="Gan H.Y."/>
            <person name="Muhd D.-D."/>
            <person name="Mohd Noor M.E."/>
            <person name="Yeong Y.S."/>
            <person name="Usup G."/>
        </authorList>
    </citation>
    <scope>NUCLEOTIDE SEQUENCE [LARGE SCALE GENOMIC DNA]</scope>
    <source>
        <strain evidence="4 5">UMTAT08</strain>
    </source>
</reference>
<comment type="caution">
    <text evidence="4">The sequence shown here is derived from an EMBL/GenBank/DDBJ whole genome shotgun (WGS) entry which is preliminary data.</text>
</comment>
<dbReference type="PANTHER" id="PTHR42987">
    <property type="entry name" value="PEPTIDASE S49"/>
    <property type="match status" value="1"/>
</dbReference>
<comment type="similarity">
    <text evidence="1">Belongs to the peptidase S49 family.</text>
</comment>
<dbReference type="GO" id="GO:0006508">
    <property type="term" value="P:proteolysis"/>
    <property type="evidence" value="ECO:0007669"/>
    <property type="project" value="UniProtKB-KW"/>
</dbReference>
<dbReference type="InterPro" id="IPR029045">
    <property type="entry name" value="ClpP/crotonase-like_dom_sf"/>
</dbReference>
<gene>
    <name evidence="4" type="ORF">OA50_05053</name>
</gene>
<evidence type="ECO:0000256" key="2">
    <source>
        <dbReference type="SAM" id="MobiDB-lite"/>
    </source>
</evidence>
<name>A0A0B3RUG6_9RHOB</name>
<dbReference type="SUPFAM" id="SSF52096">
    <property type="entry name" value="ClpP/crotonase"/>
    <property type="match status" value="1"/>
</dbReference>
<dbReference type="EMBL" id="JSUQ01000027">
    <property type="protein sequence ID" value="KHQ50378.1"/>
    <property type="molecule type" value="Genomic_DNA"/>
</dbReference>
<keyword evidence="4" id="KW-0378">Hydrolase</keyword>
<dbReference type="GO" id="GO:0008233">
    <property type="term" value="F:peptidase activity"/>
    <property type="evidence" value="ECO:0007669"/>
    <property type="project" value="UniProtKB-KW"/>
</dbReference>
<dbReference type="PANTHER" id="PTHR42987:SF4">
    <property type="entry name" value="PROTEASE SOHB-RELATED"/>
    <property type="match status" value="1"/>
</dbReference>
<dbReference type="InterPro" id="IPR002142">
    <property type="entry name" value="Peptidase_S49"/>
</dbReference>
<proteinExistence type="inferred from homology"/>
<accession>A0A0B3RUG6</accession>
<protein>
    <submittedName>
        <fullName evidence="4">Protease</fullName>
    </submittedName>
</protein>
<feature type="domain" description="Peptidase S49" evidence="3">
    <location>
        <begin position="130"/>
        <end position="270"/>
    </location>
</feature>
<dbReference type="AlphaFoldDB" id="A0A0B3RUG6"/>
<dbReference type="STRING" id="561184.SAMN05216376_105195"/>
<sequence length="466" mass="49051">MPFESTMQVDRSGRIWAMRPDEMMIAQAVRQREAARSAQSTEEVAALADGEILDGSDFARVVDGVAVVPVRGLLLRQFSFYFWSYEEIARDVALAQADPAVRAIVLDIDSGGGMVAGCDDCTRFLRESGDKPVEAFVGGTAASAAYYLASAASRITVGSGAMVGSVGAVIEYIDMEPLFEAMGARIVRVVAEQSPKKRLDPESPEGKAELQALVDAAGQEFVDTVAEMRGVTSAEVLDRFGQGLVFDGGEAQRRGMVDARGTMSGVIGALSGARDMETGSGLAARTNETAAPATAAKETSMNWEDLTLAGLREHRADLVTEIESAAKSGAASDTETAVAAALEKERARVAAIDDIARPGAEDMVAKAKAEGWTAETLALEMVKADKAKGAGYVADLAAQDGEAAVVPKRPAQTEGSGGTPEEQAEAAWERDADLRAEFGGNKDAYLAFKRREAAGNIHQFNGKKAG</sequence>